<dbReference type="Pfam" id="PF05193">
    <property type="entry name" value="Peptidase_M16_C"/>
    <property type="match status" value="1"/>
</dbReference>
<sequence>MAAEKTMRLPALGLLLALSLGAAPPSQAAADAGAPEARAEAAIPAPGENFDPSPANIERRTERLALANGARLALLPKSTRGHTVNGYFSFVFGDAEQLAGQGQIARLTAAMLNQGVAGLDRTTLAHRLGQLQSSLHISGSGQEVRVGFASQRDTLPALLDLIAAQLQRPSFPPEAFERLRQQRRAELENQRRNPQAVAAQTLAHRMNRYGPGDIRYIPTLDEELASLRQVKLAQLRRFHQRFYGADHARLVVVGDFDAAAVRRQLSRQYGAWRSSARYRPLAPRLQDKPAGVQALRLASAGGSAYLAAQPLVLRDTAEDYPALLLANQILGGESRSRLFQRAHQTQDAAEGIRSTLRADSAQNAGLWRVAIAGAPRDLTEWQAGLDEAMRRLLEEGVSELEVAAAKHALLQDAQLARAQDDTLSLELNRQLAEGRTMDFVEKLENRIRQASVAQVNAALRRHLRPRAWSAVYAGVALPARPLLSQN</sequence>
<evidence type="ECO:0000313" key="4">
    <source>
        <dbReference type="EMBL" id="QEL57412.1"/>
    </source>
</evidence>
<feature type="domain" description="Peptidase M16 C-terminal" evidence="3">
    <location>
        <begin position="230"/>
        <end position="409"/>
    </location>
</feature>
<feature type="signal peptide" evidence="2">
    <location>
        <begin position="1"/>
        <end position="28"/>
    </location>
</feature>
<organism evidence="4 5">
    <name type="scientific">Chromobacterium paludis</name>
    <dbReference type="NCBI Taxonomy" id="2605945"/>
    <lineage>
        <taxon>Bacteria</taxon>
        <taxon>Pseudomonadati</taxon>
        <taxon>Pseudomonadota</taxon>
        <taxon>Betaproteobacteria</taxon>
        <taxon>Neisseriales</taxon>
        <taxon>Chromobacteriaceae</taxon>
        <taxon>Chromobacterium</taxon>
    </lineage>
</organism>
<accession>A0A5C1DLD6</accession>
<keyword evidence="2" id="KW-0732">Signal</keyword>
<dbReference type="Proteomes" id="UP000322079">
    <property type="component" value="Chromosome"/>
</dbReference>
<dbReference type="InterPro" id="IPR007863">
    <property type="entry name" value="Peptidase_M16_C"/>
</dbReference>
<dbReference type="PANTHER" id="PTHR11851:SF224">
    <property type="entry name" value="PROCESSING PROTEASE"/>
    <property type="match status" value="1"/>
</dbReference>
<keyword evidence="5" id="KW-1185">Reference proteome</keyword>
<dbReference type="AlphaFoldDB" id="A0A5C1DLD6"/>
<name>A0A5C1DLD6_9NEIS</name>
<feature type="region of interest" description="Disordered" evidence="1">
    <location>
        <begin position="27"/>
        <end position="54"/>
    </location>
</feature>
<dbReference type="PANTHER" id="PTHR11851">
    <property type="entry name" value="METALLOPROTEASE"/>
    <property type="match status" value="1"/>
</dbReference>
<dbReference type="EMBL" id="CP043473">
    <property type="protein sequence ID" value="QEL57412.1"/>
    <property type="molecule type" value="Genomic_DNA"/>
</dbReference>
<evidence type="ECO:0000259" key="3">
    <source>
        <dbReference type="Pfam" id="PF05193"/>
    </source>
</evidence>
<dbReference type="SUPFAM" id="SSF63411">
    <property type="entry name" value="LuxS/MPP-like metallohydrolase"/>
    <property type="match status" value="2"/>
</dbReference>
<reference evidence="4 5" key="1">
    <citation type="submission" date="2019-08" db="EMBL/GenBank/DDBJ databases">
        <title>Chromobacterium paludis, a novel bacterium isolated from a Maryland marsh pond.</title>
        <authorList>
            <person name="Blackburn M.B."/>
            <person name="Gundersen-Rindal D.E."/>
        </authorList>
    </citation>
    <scope>NUCLEOTIDE SEQUENCE [LARGE SCALE GENOMIC DNA]</scope>
    <source>
        <strain evidence="5">IIBBL 257-1</strain>
    </source>
</reference>
<feature type="chain" id="PRO_5022860375" evidence="2">
    <location>
        <begin position="29"/>
        <end position="486"/>
    </location>
</feature>
<dbReference type="Gene3D" id="3.30.830.10">
    <property type="entry name" value="Metalloenzyme, LuxS/M16 peptidase-like"/>
    <property type="match status" value="2"/>
</dbReference>
<evidence type="ECO:0000313" key="5">
    <source>
        <dbReference type="Proteomes" id="UP000322079"/>
    </source>
</evidence>
<feature type="compositionally biased region" description="Low complexity" evidence="1">
    <location>
        <begin position="27"/>
        <end position="47"/>
    </location>
</feature>
<protein>
    <submittedName>
        <fullName evidence="4">Insulinase family protein</fullName>
    </submittedName>
</protein>
<evidence type="ECO:0000256" key="1">
    <source>
        <dbReference type="SAM" id="MobiDB-lite"/>
    </source>
</evidence>
<dbReference type="KEGG" id="chrm:FYK34_18480"/>
<dbReference type="InterPro" id="IPR011249">
    <property type="entry name" value="Metalloenz_LuxS/M16"/>
</dbReference>
<dbReference type="InterPro" id="IPR050361">
    <property type="entry name" value="MPP/UQCRC_Complex"/>
</dbReference>
<gene>
    <name evidence="4" type="ORF">FYK34_18480</name>
</gene>
<dbReference type="GO" id="GO:0046872">
    <property type="term" value="F:metal ion binding"/>
    <property type="evidence" value="ECO:0007669"/>
    <property type="project" value="InterPro"/>
</dbReference>
<proteinExistence type="predicted"/>
<evidence type="ECO:0000256" key="2">
    <source>
        <dbReference type="SAM" id="SignalP"/>
    </source>
</evidence>